<evidence type="ECO:0000256" key="1">
    <source>
        <dbReference type="ARBA" id="ARBA00005534"/>
    </source>
</evidence>
<dbReference type="RefSeq" id="WP_188849719.1">
    <property type="nucleotide sequence ID" value="NZ_BMJJ01000002.1"/>
</dbReference>
<evidence type="ECO:0008006" key="4">
    <source>
        <dbReference type="Google" id="ProtNLM"/>
    </source>
</evidence>
<dbReference type="PANTHER" id="PTHR30615">
    <property type="entry name" value="UNCHARACTERIZED PROTEIN YJBQ-RELATED"/>
    <property type="match status" value="1"/>
</dbReference>
<comment type="similarity">
    <text evidence="1">Belongs to the UPF0047 family.</text>
</comment>
<dbReference type="PROSITE" id="PS01314">
    <property type="entry name" value="UPF0047"/>
    <property type="match status" value="1"/>
</dbReference>
<comment type="caution">
    <text evidence="2">The sequence shown here is derived from an EMBL/GenBank/DDBJ whole genome shotgun (WGS) entry which is preliminary data.</text>
</comment>
<organism evidence="2 3">
    <name type="scientific">Aureimonas glaciei</name>
    <dbReference type="NCBI Taxonomy" id="1776957"/>
    <lineage>
        <taxon>Bacteria</taxon>
        <taxon>Pseudomonadati</taxon>
        <taxon>Pseudomonadota</taxon>
        <taxon>Alphaproteobacteria</taxon>
        <taxon>Hyphomicrobiales</taxon>
        <taxon>Aurantimonadaceae</taxon>
        <taxon>Aureimonas</taxon>
    </lineage>
</organism>
<dbReference type="Proteomes" id="UP000613160">
    <property type="component" value="Unassembled WGS sequence"/>
</dbReference>
<dbReference type="EMBL" id="BMJJ01000002">
    <property type="protein sequence ID" value="GGD11172.1"/>
    <property type="molecule type" value="Genomic_DNA"/>
</dbReference>
<sequence length="152" mass="16907">MEPMQFIETLAVRTRPRAMHDLSQTIGERLRSLDAGDGLLTAFVRHTSASLTIQENADPDVQADLLDALDRLAPAGPLYRHSVEGPDDMPAHIKTVLTSTSLAIPVLRGRLMLGTWQALYLVEHRAQPHQREIVLHFAGTRALEPRPPAPRR</sequence>
<dbReference type="PANTHER" id="PTHR30615:SF8">
    <property type="entry name" value="UPF0047 PROTEIN C4A8.02C"/>
    <property type="match status" value="1"/>
</dbReference>
<reference evidence="2" key="2">
    <citation type="submission" date="2020-09" db="EMBL/GenBank/DDBJ databases">
        <authorList>
            <person name="Sun Q."/>
            <person name="Zhou Y."/>
        </authorList>
    </citation>
    <scope>NUCLEOTIDE SEQUENCE</scope>
    <source>
        <strain evidence="2">CGMCC 1.15493</strain>
    </source>
</reference>
<accession>A0A916XUA8</accession>
<protein>
    <recommendedName>
        <fullName evidence="4">Secondary thiamine-phosphate synthase enzyme</fullName>
    </recommendedName>
</protein>
<dbReference type="PIRSF" id="PIRSF004681">
    <property type="entry name" value="UCP004681"/>
    <property type="match status" value="1"/>
</dbReference>
<evidence type="ECO:0000313" key="2">
    <source>
        <dbReference type="EMBL" id="GGD11172.1"/>
    </source>
</evidence>
<dbReference type="InterPro" id="IPR035917">
    <property type="entry name" value="YjbQ-like_sf"/>
</dbReference>
<gene>
    <name evidence="2" type="ORF">GCM10011335_12690</name>
</gene>
<dbReference type="SUPFAM" id="SSF111038">
    <property type="entry name" value="YjbQ-like"/>
    <property type="match status" value="1"/>
</dbReference>
<dbReference type="AlphaFoldDB" id="A0A916XUA8"/>
<dbReference type="NCBIfam" id="TIGR00149">
    <property type="entry name" value="TIGR00149_YjbQ"/>
    <property type="match status" value="1"/>
</dbReference>
<dbReference type="Gene3D" id="2.60.120.460">
    <property type="entry name" value="YjbQ-like"/>
    <property type="match status" value="1"/>
</dbReference>
<reference evidence="2" key="1">
    <citation type="journal article" date="2014" name="Int. J. Syst. Evol. Microbiol.">
        <title>Complete genome sequence of Corynebacterium casei LMG S-19264T (=DSM 44701T), isolated from a smear-ripened cheese.</title>
        <authorList>
            <consortium name="US DOE Joint Genome Institute (JGI-PGF)"/>
            <person name="Walter F."/>
            <person name="Albersmeier A."/>
            <person name="Kalinowski J."/>
            <person name="Ruckert C."/>
        </authorList>
    </citation>
    <scope>NUCLEOTIDE SEQUENCE</scope>
    <source>
        <strain evidence="2">CGMCC 1.15493</strain>
    </source>
</reference>
<proteinExistence type="inferred from homology"/>
<keyword evidence="3" id="KW-1185">Reference proteome</keyword>
<name>A0A916XUA8_9HYPH</name>
<evidence type="ECO:0000313" key="3">
    <source>
        <dbReference type="Proteomes" id="UP000613160"/>
    </source>
</evidence>
<dbReference type="InterPro" id="IPR001602">
    <property type="entry name" value="UPF0047_YjbQ-like"/>
</dbReference>
<dbReference type="Pfam" id="PF01894">
    <property type="entry name" value="YjbQ"/>
    <property type="match status" value="1"/>
</dbReference>